<dbReference type="Proteomes" id="UP001430377">
    <property type="component" value="Unassembled WGS sequence"/>
</dbReference>
<name>A0AAW4Q125_9EURY</name>
<evidence type="ECO:0000313" key="4">
    <source>
        <dbReference type="Proteomes" id="UP001430377"/>
    </source>
</evidence>
<dbReference type="Pfam" id="PF08350">
    <property type="entry name" value="FilR1_middle"/>
    <property type="match status" value="1"/>
</dbReference>
<protein>
    <submittedName>
        <fullName evidence="3">MarR family transcriptional regulator</fullName>
    </submittedName>
</protein>
<dbReference type="AlphaFoldDB" id="A0AAW4Q125"/>
<proteinExistence type="predicted"/>
<dbReference type="InterPro" id="IPR057527">
    <property type="entry name" value="HVO_A0261-like_N"/>
</dbReference>
<feature type="domain" description="Methanogenesis regulatory protein FilR1 middle" evidence="1">
    <location>
        <begin position="133"/>
        <end position="263"/>
    </location>
</feature>
<sequence>MHIFTMAKYSKGSPIDDIAYLARSEHRAPTLVALTVRSRSRSELWEMTGVSSSTIRRTLSEFEDRNWVRRNEYQYEVTPLGAYIASAVAELIERVEIERKVRDIWPWLPDEESGFTIEMCADAIVTVAEADNPYAPVNRFLTLIEDTDRIRFVGTDIAIFEPYRDELCQRVIDGMQTEIIDPPSVVTYYRSTYPDLFAETLASGNLTMWLHDDLPPYGIAIFDNRVAICGHDSDSATVRVLLDTDSEKAREWAESKFDFYRRQTPTIPLETVEN</sequence>
<dbReference type="EMBL" id="RKLR01000031">
    <property type="protein sequence ID" value="MBX0326047.1"/>
    <property type="molecule type" value="Genomic_DNA"/>
</dbReference>
<dbReference type="InterPro" id="IPR013561">
    <property type="entry name" value="FilR1_middle_dom"/>
</dbReference>
<comment type="caution">
    <text evidence="3">The sequence shown here is derived from an EMBL/GenBank/DDBJ whole genome shotgun (WGS) entry which is preliminary data.</text>
</comment>
<reference evidence="3 4" key="1">
    <citation type="submission" date="2021-06" db="EMBL/GenBank/DDBJ databases">
        <title>Halomicroarcula sp. a new haloarchaeum isolated from saline soil.</title>
        <authorList>
            <person name="Duran-Viseras A."/>
            <person name="Sanchez-Porro C."/>
            <person name="Ventosa A."/>
        </authorList>
    </citation>
    <scope>NUCLEOTIDE SEQUENCE [LARGE SCALE GENOMIC DNA]</scope>
    <source>
        <strain evidence="3 4">F13</strain>
    </source>
</reference>
<keyword evidence="4" id="KW-1185">Reference proteome</keyword>
<evidence type="ECO:0000259" key="2">
    <source>
        <dbReference type="Pfam" id="PF25213"/>
    </source>
</evidence>
<organism evidence="3 4">
    <name type="scientific">Haloarcula rubra</name>
    <dbReference type="NCBI Taxonomy" id="2487747"/>
    <lineage>
        <taxon>Archaea</taxon>
        <taxon>Methanobacteriati</taxon>
        <taxon>Methanobacteriota</taxon>
        <taxon>Stenosarchaea group</taxon>
        <taxon>Halobacteria</taxon>
        <taxon>Halobacteriales</taxon>
        <taxon>Haloarculaceae</taxon>
        <taxon>Haloarcula</taxon>
    </lineage>
</organism>
<evidence type="ECO:0000313" key="3">
    <source>
        <dbReference type="EMBL" id="MBX0326047.1"/>
    </source>
</evidence>
<evidence type="ECO:0000259" key="1">
    <source>
        <dbReference type="Pfam" id="PF08350"/>
    </source>
</evidence>
<dbReference type="InterPro" id="IPR036390">
    <property type="entry name" value="WH_DNA-bd_sf"/>
</dbReference>
<dbReference type="SUPFAM" id="SSF46785">
    <property type="entry name" value="Winged helix' DNA-binding domain"/>
    <property type="match status" value="1"/>
</dbReference>
<feature type="domain" description="HVO-A0261-like N-terminal" evidence="2">
    <location>
        <begin position="16"/>
        <end position="99"/>
    </location>
</feature>
<dbReference type="InterPro" id="IPR036388">
    <property type="entry name" value="WH-like_DNA-bd_sf"/>
</dbReference>
<dbReference type="Gene3D" id="1.10.10.10">
    <property type="entry name" value="Winged helix-like DNA-binding domain superfamily/Winged helix DNA-binding domain"/>
    <property type="match status" value="1"/>
</dbReference>
<gene>
    <name evidence="3" type="ORF">EGH21_23840</name>
</gene>
<dbReference type="Pfam" id="PF25213">
    <property type="entry name" value="HVO_A0261_N"/>
    <property type="match status" value="1"/>
</dbReference>
<accession>A0AAW4Q125</accession>